<dbReference type="EMBL" id="JAPNKA010000001">
    <property type="protein sequence ID" value="MCY1075361.1"/>
    <property type="molecule type" value="Genomic_DNA"/>
</dbReference>
<dbReference type="PANTHER" id="PTHR41913:SF1">
    <property type="entry name" value="DUF1684 DOMAIN-CONTAINING PROTEIN"/>
    <property type="match status" value="1"/>
</dbReference>
<accession>A0ABT4A141</accession>
<protein>
    <submittedName>
        <fullName evidence="3">DUF1684 domain-containing protein</fullName>
    </submittedName>
</protein>
<reference evidence="3 4" key="1">
    <citation type="submission" date="2022-11" db="EMBL/GenBank/DDBJ databases">
        <title>Minimal conservation of predation-associated metabolite biosynthetic gene clusters underscores biosynthetic potential of Myxococcota including descriptions for ten novel species: Archangium lansinium sp. nov., Myxococcus landrumus sp. nov., Nannocystis bai.</title>
        <authorList>
            <person name="Ahearne A."/>
            <person name="Stevens C."/>
            <person name="Phillips K."/>
        </authorList>
    </citation>
    <scope>NUCLEOTIDE SEQUENCE [LARGE SCALE GENOMIC DNA]</scope>
    <source>
        <strain evidence="3 4">MIWBW</strain>
    </source>
</reference>
<keyword evidence="2" id="KW-0732">Signal</keyword>
<evidence type="ECO:0000313" key="3">
    <source>
        <dbReference type="EMBL" id="MCY1075361.1"/>
    </source>
</evidence>
<sequence>MRIARLLTVSTLAFATPTLAAPPSKPAMKKPAESKPAEPAPFDLEAETRAWHQKRIANLTSEEGWLSLVGLHWLKEGDNRVGSAPESEVVFPAGTPAHLGTLTQKDGKVTLAVQPGVSLTRAGQPFTGGELGASESEKDVLALGSLHFYLIRRGERLGIRVKDSEAPARKQFHGIPTWPVSAAWRIEGRFEPATTPRKISVPNVLGVVEEMPSPGTIVFTVNGQEYRLDPVQENSTEPLFIIFADQTNRTESYGAGRFLYTDPPKDGKVVLDFNRAYNPPCAFSAYATCPLPPPQNRLKLRVEAGEKRYGDH</sequence>
<evidence type="ECO:0000256" key="1">
    <source>
        <dbReference type="SAM" id="MobiDB-lite"/>
    </source>
</evidence>
<dbReference type="RefSeq" id="WP_267534297.1">
    <property type="nucleotide sequence ID" value="NZ_JAPNKA010000001.1"/>
</dbReference>
<dbReference type="Proteomes" id="UP001207654">
    <property type="component" value="Unassembled WGS sequence"/>
</dbReference>
<name>A0ABT4A141_9BACT</name>
<dbReference type="InterPro" id="IPR012467">
    <property type="entry name" value="DUF1684"/>
</dbReference>
<organism evidence="3 4">
    <name type="scientific">Archangium lansingense</name>
    <dbReference type="NCBI Taxonomy" id="2995310"/>
    <lineage>
        <taxon>Bacteria</taxon>
        <taxon>Pseudomonadati</taxon>
        <taxon>Myxococcota</taxon>
        <taxon>Myxococcia</taxon>
        <taxon>Myxococcales</taxon>
        <taxon>Cystobacterineae</taxon>
        <taxon>Archangiaceae</taxon>
        <taxon>Archangium</taxon>
    </lineage>
</organism>
<gene>
    <name evidence="3" type="ORF">OV287_12800</name>
</gene>
<feature type="region of interest" description="Disordered" evidence="1">
    <location>
        <begin position="18"/>
        <end position="42"/>
    </location>
</feature>
<comment type="caution">
    <text evidence="3">The sequence shown here is derived from an EMBL/GenBank/DDBJ whole genome shotgun (WGS) entry which is preliminary data.</text>
</comment>
<dbReference type="PANTHER" id="PTHR41913">
    <property type="entry name" value="DUF1684 DOMAIN-CONTAINING PROTEIN"/>
    <property type="match status" value="1"/>
</dbReference>
<evidence type="ECO:0000256" key="2">
    <source>
        <dbReference type="SAM" id="SignalP"/>
    </source>
</evidence>
<feature type="signal peptide" evidence="2">
    <location>
        <begin position="1"/>
        <end position="20"/>
    </location>
</feature>
<proteinExistence type="predicted"/>
<keyword evidence="4" id="KW-1185">Reference proteome</keyword>
<evidence type="ECO:0000313" key="4">
    <source>
        <dbReference type="Proteomes" id="UP001207654"/>
    </source>
</evidence>
<feature type="chain" id="PRO_5046940633" evidence="2">
    <location>
        <begin position="21"/>
        <end position="312"/>
    </location>
</feature>
<dbReference type="Pfam" id="PF07920">
    <property type="entry name" value="DUF1684"/>
    <property type="match status" value="1"/>
</dbReference>